<dbReference type="AlphaFoldDB" id="A0A433CMA6"/>
<name>A0A433CMA6_9FUNG</name>
<dbReference type="Proteomes" id="UP000268093">
    <property type="component" value="Unassembled WGS sequence"/>
</dbReference>
<organism evidence="1 2">
    <name type="scientific">Jimgerdemannia flammicorona</name>
    <dbReference type="NCBI Taxonomy" id="994334"/>
    <lineage>
        <taxon>Eukaryota</taxon>
        <taxon>Fungi</taxon>
        <taxon>Fungi incertae sedis</taxon>
        <taxon>Mucoromycota</taxon>
        <taxon>Mucoromycotina</taxon>
        <taxon>Endogonomycetes</taxon>
        <taxon>Endogonales</taxon>
        <taxon>Endogonaceae</taxon>
        <taxon>Jimgerdemannia</taxon>
    </lineage>
</organism>
<proteinExistence type="predicted"/>
<reference evidence="1 2" key="1">
    <citation type="journal article" date="2018" name="New Phytol.">
        <title>Phylogenomics of Endogonaceae and evolution of mycorrhizas within Mucoromycota.</title>
        <authorList>
            <person name="Chang Y."/>
            <person name="Desiro A."/>
            <person name="Na H."/>
            <person name="Sandor L."/>
            <person name="Lipzen A."/>
            <person name="Clum A."/>
            <person name="Barry K."/>
            <person name="Grigoriev I.V."/>
            <person name="Martin F.M."/>
            <person name="Stajich J.E."/>
            <person name="Smith M.E."/>
            <person name="Bonito G."/>
            <person name="Spatafora J.W."/>
        </authorList>
    </citation>
    <scope>NUCLEOTIDE SEQUENCE [LARGE SCALE GENOMIC DNA]</scope>
    <source>
        <strain evidence="1 2">GMNB39</strain>
    </source>
</reference>
<comment type="caution">
    <text evidence="1">The sequence shown here is derived from an EMBL/GenBank/DDBJ whole genome shotgun (WGS) entry which is preliminary data.</text>
</comment>
<dbReference type="EMBL" id="RBNI01012981">
    <property type="protein sequence ID" value="RUP39717.1"/>
    <property type="molecule type" value="Genomic_DNA"/>
</dbReference>
<sequence length="124" mass="13999">RPFEFGTEPRFVNREPAVVPQADPEVAVPRAVVEYQREDNRTEVGTEECNNGPEVFGPHIDLDTETIAHVTQKVQHDRAKKHGVEAKNKIPWGIHICKLGRTLEAHGRVDANTEVLFARISVRQ</sequence>
<protein>
    <submittedName>
        <fullName evidence="1">Uncharacterized protein</fullName>
    </submittedName>
</protein>
<evidence type="ECO:0000313" key="2">
    <source>
        <dbReference type="Proteomes" id="UP000268093"/>
    </source>
</evidence>
<keyword evidence="2" id="KW-1185">Reference proteome</keyword>
<evidence type="ECO:0000313" key="1">
    <source>
        <dbReference type="EMBL" id="RUP39717.1"/>
    </source>
</evidence>
<gene>
    <name evidence="1" type="ORF">BC936DRAFT_138339</name>
</gene>
<accession>A0A433CMA6</accession>
<feature type="non-terminal residue" evidence="1">
    <location>
        <position position="1"/>
    </location>
</feature>